<gene>
    <name evidence="1" type="ORF">PSU4_45650</name>
</gene>
<dbReference type="AlphaFoldDB" id="A0A511DLB9"/>
<dbReference type="EMBL" id="BJVJ01000058">
    <property type="protein sequence ID" value="GEL25611.1"/>
    <property type="molecule type" value="Genomic_DNA"/>
</dbReference>
<organism evidence="1 2">
    <name type="scientific">Pseudonocardia sulfidoxydans NBRC 16205</name>
    <dbReference type="NCBI Taxonomy" id="1223511"/>
    <lineage>
        <taxon>Bacteria</taxon>
        <taxon>Bacillati</taxon>
        <taxon>Actinomycetota</taxon>
        <taxon>Actinomycetes</taxon>
        <taxon>Pseudonocardiales</taxon>
        <taxon>Pseudonocardiaceae</taxon>
        <taxon>Pseudonocardia</taxon>
    </lineage>
</organism>
<dbReference type="Proteomes" id="UP000321685">
    <property type="component" value="Unassembled WGS sequence"/>
</dbReference>
<evidence type="ECO:0000313" key="2">
    <source>
        <dbReference type="Proteomes" id="UP000321685"/>
    </source>
</evidence>
<accession>A0A511DLB9</accession>
<sequence length="114" mass="12242">MPMRDVPAWPHRVTGWGRDGLSRVRGTAVHDGTGETSMTIGSARREIGDVRQSGTGAIPGPRTAADAYRVSDDQVHKARLVVAENSEGPEDLRLLLDMLGLISTNSDDPPPVSR</sequence>
<evidence type="ECO:0000313" key="1">
    <source>
        <dbReference type="EMBL" id="GEL25611.1"/>
    </source>
</evidence>
<name>A0A511DLB9_9PSEU</name>
<keyword evidence="2" id="KW-1185">Reference proteome</keyword>
<comment type="caution">
    <text evidence="1">The sequence shown here is derived from an EMBL/GenBank/DDBJ whole genome shotgun (WGS) entry which is preliminary data.</text>
</comment>
<protein>
    <submittedName>
        <fullName evidence="1">Uncharacterized protein</fullName>
    </submittedName>
</protein>
<reference evidence="1 2" key="1">
    <citation type="submission" date="2019-07" db="EMBL/GenBank/DDBJ databases">
        <title>Whole genome shotgun sequence of Pseudonocardia sulfidoxydans NBRC 16205.</title>
        <authorList>
            <person name="Hosoyama A."/>
            <person name="Uohara A."/>
            <person name="Ohji S."/>
            <person name="Ichikawa N."/>
        </authorList>
    </citation>
    <scope>NUCLEOTIDE SEQUENCE [LARGE SCALE GENOMIC DNA]</scope>
    <source>
        <strain evidence="1 2">NBRC 16205</strain>
    </source>
</reference>
<proteinExistence type="predicted"/>